<dbReference type="CDD" id="cd07812">
    <property type="entry name" value="SRPBCC"/>
    <property type="match status" value="1"/>
</dbReference>
<dbReference type="EMBL" id="HBIO01031304">
    <property type="protein sequence ID" value="CAE0479141.1"/>
    <property type="molecule type" value="Transcribed_RNA"/>
</dbReference>
<dbReference type="InterPro" id="IPR023393">
    <property type="entry name" value="START-like_dom_sf"/>
</dbReference>
<organism evidence="2">
    <name type="scientific">Chaetoceros debilis</name>
    <dbReference type="NCBI Taxonomy" id="122233"/>
    <lineage>
        <taxon>Eukaryota</taxon>
        <taxon>Sar</taxon>
        <taxon>Stramenopiles</taxon>
        <taxon>Ochrophyta</taxon>
        <taxon>Bacillariophyta</taxon>
        <taxon>Coscinodiscophyceae</taxon>
        <taxon>Chaetocerotophycidae</taxon>
        <taxon>Chaetocerotales</taxon>
        <taxon>Chaetocerotaceae</taxon>
        <taxon>Chaetoceros</taxon>
    </lineage>
</organism>
<evidence type="ECO:0000313" key="2">
    <source>
        <dbReference type="EMBL" id="CAE0479141.1"/>
    </source>
</evidence>
<proteinExistence type="predicted"/>
<dbReference type="Gene3D" id="3.30.530.20">
    <property type="match status" value="1"/>
</dbReference>
<protein>
    <recommendedName>
        <fullName evidence="3">Coenzyme Q-binding protein COQ10 START domain-containing protein</fullName>
    </recommendedName>
</protein>
<evidence type="ECO:0008006" key="3">
    <source>
        <dbReference type="Google" id="ProtNLM"/>
    </source>
</evidence>
<name>A0A7S3QJ75_9STRA</name>
<accession>A0A7S3QJ75</accession>
<keyword evidence="1" id="KW-0732">Signal</keyword>
<evidence type="ECO:0000256" key="1">
    <source>
        <dbReference type="SAM" id="SignalP"/>
    </source>
</evidence>
<dbReference type="SUPFAM" id="SSF55961">
    <property type="entry name" value="Bet v1-like"/>
    <property type="match status" value="1"/>
</dbReference>
<feature type="chain" id="PRO_5031269753" description="Coenzyme Q-binding protein COQ10 START domain-containing protein" evidence="1">
    <location>
        <begin position="28"/>
        <end position="254"/>
    </location>
</feature>
<gene>
    <name evidence="2" type="ORF">CDEB00056_LOCUS23995</name>
</gene>
<reference evidence="2" key="1">
    <citation type="submission" date="2021-01" db="EMBL/GenBank/DDBJ databases">
        <authorList>
            <person name="Corre E."/>
            <person name="Pelletier E."/>
            <person name="Niang G."/>
            <person name="Scheremetjew M."/>
            <person name="Finn R."/>
            <person name="Kale V."/>
            <person name="Holt S."/>
            <person name="Cochrane G."/>
            <person name="Meng A."/>
            <person name="Brown T."/>
            <person name="Cohen L."/>
        </authorList>
    </citation>
    <scope>NUCLEOTIDE SEQUENCE</scope>
    <source>
        <strain evidence="2">MM31A-1</strain>
    </source>
</reference>
<dbReference type="AlphaFoldDB" id="A0A7S3QJ75"/>
<sequence length="254" mass="28253">MFQISPKILSIALLVLGLSLSLLQVEAKKINRDAGHTHNGLLTPYSPGAFNMKMESKDEEILGKGNSVMKNLPADNDPEGKLGGKAICVQDIDAPKKAVWRQILDMDSYVGKVSKVKECNNYSVEPNSDGTVRFKTKMVLGVMPGYSYENYYDHSYNAEKGSVTWSLDYKKFNDFDDVAGHWHVEDHPTKAGKTRVFYACDLKVKNTLPKPIMNFLQKTALKQATAWVKKESEGDPSADIPSQYKNTAAVTVEL</sequence>
<feature type="signal peptide" evidence="1">
    <location>
        <begin position="1"/>
        <end position="27"/>
    </location>
</feature>